<reference evidence="1" key="1">
    <citation type="submission" date="2021-03" db="EMBL/GenBank/DDBJ databases">
        <title>Evolutionary priming and transition to the ectomycorrhizal habit in an iconic lineage of mushroom-forming fungi: is preadaptation a requirement?</title>
        <authorList>
            <consortium name="DOE Joint Genome Institute"/>
            <person name="Looney B.P."/>
            <person name="Miyauchi S."/>
            <person name="Morin E."/>
            <person name="Drula E."/>
            <person name="Courty P.E."/>
            <person name="Chicoki N."/>
            <person name="Fauchery L."/>
            <person name="Kohler A."/>
            <person name="Kuo A."/>
            <person name="LaButti K."/>
            <person name="Pangilinan J."/>
            <person name="Lipzen A."/>
            <person name="Riley R."/>
            <person name="Andreopoulos W."/>
            <person name="He G."/>
            <person name="Johnson J."/>
            <person name="Barry K.W."/>
            <person name="Grigoriev I.V."/>
            <person name="Nagy L."/>
            <person name="Hibbett D."/>
            <person name="Henrissat B."/>
            <person name="Matheny P.B."/>
            <person name="Labbe J."/>
            <person name="Martin A.F."/>
        </authorList>
    </citation>
    <scope>NUCLEOTIDE SEQUENCE</scope>
    <source>
        <strain evidence="1">BPL698</strain>
    </source>
</reference>
<comment type="caution">
    <text evidence="1">The sequence shown here is derived from an EMBL/GenBank/DDBJ whole genome shotgun (WGS) entry which is preliminary data.</text>
</comment>
<proteinExistence type="predicted"/>
<keyword evidence="2" id="KW-1185">Reference proteome</keyword>
<dbReference type="EMBL" id="JAGFNK010000207">
    <property type="protein sequence ID" value="KAI9458709.1"/>
    <property type="molecule type" value="Genomic_DNA"/>
</dbReference>
<evidence type="ECO:0000313" key="1">
    <source>
        <dbReference type="EMBL" id="KAI9458709.1"/>
    </source>
</evidence>
<organism evidence="1 2">
    <name type="scientific">Russula earlei</name>
    <dbReference type="NCBI Taxonomy" id="71964"/>
    <lineage>
        <taxon>Eukaryota</taxon>
        <taxon>Fungi</taxon>
        <taxon>Dikarya</taxon>
        <taxon>Basidiomycota</taxon>
        <taxon>Agaricomycotina</taxon>
        <taxon>Agaricomycetes</taxon>
        <taxon>Russulales</taxon>
        <taxon>Russulaceae</taxon>
        <taxon>Russula</taxon>
    </lineage>
</organism>
<protein>
    <submittedName>
        <fullName evidence="1">Uncharacterized protein</fullName>
    </submittedName>
</protein>
<sequence>MSRLETFYLEFQSPRYPASRPPPPLTRSVLPALTFLVFCGVHEYLEASLAQVEAPLINKHHIVFFMDLDFVLPHLHRFIDHAEWFKTSSDRAIVRTSARAIQLSIFRGTNRFPEFSLEIRCRELDWQLALLAQVCSPSFPLLSRLVQLDITDGAPQSHWKDDMEITQWLELLAPFTAVKDLRLSHQAARHICQALEELAEEERVTEVLPALHNIFLSDLQLSESVPIYMEGFVARRTLSDHPVAVRRWG</sequence>
<gene>
    <name evidence="1" type="ORF">F5148DRAFT_317610</name>
</gene>
<name>A0ACC0U2U0_9AGAM</name>
<evidence type="ECO:0000313" key="2">
    <source>
        <dbReference type="Proteomes" id="UP001207468"/>
    </source>
</evidence>
<accession>A0ACC0U2U0</accession>
<dbReference type="Proteomes" id="UP001207468">
    <property type="component" value="Unassembled WGS sequence"/>
</dbReference>